<evidence type="ECO:0000256" key="1">
    <source>
        <dbReference type="SAM" id="Phobius"/>
    </source>
</evidence>
<evidence type="ECO:0000313" key="3">
    <source>
        <dbReference type="Proteomes" id="UP000634011"/>
    </source>
</evidence>
<protein>
    <submittedName>
        <fullName evidence="2">Uncharacterized protein</fullName>
    </submittedName>
</protein>
<name>A0A923HCW1_9BURK</name>
<organism evidence="2 3">
    <name type="scientific">Undibacterium jejuense</name>
    <dbReference type="NCBI Taxonomy" id="1344949"/>
    <lineage>
        <taxon>Bacteria</taxon>
        <taxon>Pseudomonadati</taxon>
        <taxon>Pseudomonadota</taxon>
        <taxon>Betaproteobacteria</taxon>
        <taxon>Burkholderiales</taxon>
        <taxon>Oxalobacteraceae</taxon>
        <taxon>Undibacterium</taxon>
    </lineage>
</organism>
<keyword evidence="1" id="KW-1133">Transmembrane helix</keyword>
<evidence type="ECO:0000313" key="2">
    <source>
        <dbReference type="EMBL" id="MBC3862207.1"/>
    </source>
</evidence>
<sequence length="167" mass="18983">MSITLNVVIKPSRIVLVLSLCMCALASLALYLLLFNQQLTFFSNSVFLPVFVILFFSLLCGYVLRKWRLIGFWRLDIASDGAMVLRQITKENHFKASIAVSLSASAVIWNDLMVLHMLENDLSKRTLIVMRDSLDALSFQHLRVSLLWARQHHLSGSKQKNQIGGNF</sequence>
<dbReference type="EMBL" id="JACOFV010000007">
    <property type="protein sequence ID" value="MBC3862207.1"/>
    <property type="molecule type" value="Genomic_DNA"/>
</dbReference>
<dbReference type="AlphaFoldDB" id="A0A923HCW1"/>
<dbReference type="Pfam" id="PF07254">
    <property type="entry name" value="Cpta_toxin"/>
    <property type="match status" value="1"/>
</dbReference>
<dbReference type="RefSeq" id="WP_186912136.1">
    <property type="nucleotide sequence ID" value="NZ_JACOFV010000007.1"/>
</dbReference>
<dbReference type="InterPro" id="IPR009883">
    <property type="entry name" value="YgfX"/>
</dbReference>
<keyword evidence="1" id="KW-0812">Transmembrane</keyword>
<gene>
    <name evidence="2" type="ORF">H8K32_08880</name>
</gene>
<reference evidence="2" key="1">
    <citation type="submission" date="2020-08" db="EMBL/GenBank/DDBJ databases">
        <title>Novel species isolated from subtropical streams in China.</title>
        <authorList>
            <person name="Lu H."/>
        </authorList>
    </citation>
    <scope>NUCLEOTIDE SEQUENCE</scope>
    <source>
        <strain evidence="2">KACC 12607</strain>
    </source>
</reference>
<keyword evidence="1" id="KW-0472">Membrane</keyword>
<proteinExistence type="predicted"/>
<comment type="caution">
    <text evidence="2">The sequence shown here is derived from an EMBL/GenBank/DDBJ whole genome shotgun (WGS) entry which is preliminary data.</text>
</comment>
<keyword evidence="3" id="KW-1185">Reference proteome</keyword>
<dbReference type="Proteomes" id="UP000634011">
    <property type="component" value="Unassembled WGS sequence"/>
</dbReference>
<feature type="transmembrane region" description="Helical" evidence="1">
    <location>
        <begin position="12"/>
        <end position="34"/>
    </location>
</feature>
<feature type="transmembrane region" description="Helical" evidence="1">
    <location>
        <begin position="46"/>
        <end position="64"/>
    </location>
</feature>
<accession>A0A923HCW1</accession>